<comment type="caution">
    <text evidence="2">The sequence shown here is derived from an EMBL/GenBank/DDBJ whole genome shotgun (WGS) entry which is preliminary data.</text>
</comment>
<feature type="region of interest" description="Disordered" evidence="1">
    <location>
        <begin position="1"/>
        <end position="29"/>
    </location>
</feature>
<proteinExistence type="predicted"/>
<protein>
    <submittedName>
        <fullName evidence="2">Uncharacterized protein</fullName>
    </submittedName>
</protein>
<name>A0A0F9ANP1_9ZZZZ</name>
<gene>
    <name evidence="2" type="ORF">LCGC14_2628290</name>
</gene>
<dbReference type="AlphaFoldDB" id="A0A0F9ANP1"/>
<evidence type="ECO:0000256" key="1">
    <source>
        <dbReference type="SAM" id="MobiDB-lite"/>
    </source>
</evidence>
<dbReference type="EMBL" id="LAZR01045015">
    <property type="protein sequence ID" value="KKL00857.1"/>
    <property type="molecule type" value="Genomic_DNA"/>
</dbReference>
<organism evidence="2">
    <name type="scientific">marine sediment metagenome</name>
    <dbReference type="NCBI Taxonomy" id="412755"/>
    <lineage>
        <taxon>unclassified sequences</taxon>
        <taxon>metagenomes</taxon>
        <taxon>ecological metagenomes</taxon>
    </lineage>
</organism>
<reference evidence="2" key="1">
    <citation type="journal article" date="2015" name="Nature">
        <title>Complex archaea that bridge the gap between prokaryotes and eukaryotes.</title>
        <authorList>
            <person name="Spang A."/>
            <person name="Saw J.H."/>
            <person name="Jorgensen S.L."/>
            <person name="Zaremba-Niedzwiedzka K."/>
            <person name="Martijn J."/>
            <person name="Lind A.E."/>
            <person name="van Eijk R."/>
            <person name="Schleper C."/>
            <person name="Guy L."/>
            <person name="Ettema T.J."/>
        </authorList>
    </citation>
    <scope>NUCLEOTIDE SEQUENCE</scope>
</reference>
<sequence length="136" mass="14815">MSLVSSRSSKGARRRAARNKIGPPPWSADDRHRLARRVRVLAHQRAASLGLGPIGPMLKFAGHNGGMIVDHLGRRYAQGCLICGNEIAEGERFEVCHIDPLAAAHDLGSLARLMAMDNIGLSHVACNLRLRARPIR</sequence>
<evidence type="ECO:0000313" key="2">
    <source>
        <dbReference type="EMBL" id="KKL00857.1"/>
    </source>
</evidence>
<accession>A0A0F9ANP1</accession>